<dbReference type="AlphaFoldDB" id="A0A4Q7DGW4"/>
<feature type="domain" description="DUF7146" evidence="2">
    <location>
        <begin position="116"/>
        <end position="224"/>
    </location>
</feature>
<evidence type="ECO:0000313" key="3">
    <source>
        <dbReference type="EMBL" id="RZI45114.1"/>
    </source>
</evidence>
<dbReference type="OrthoDB" id="34187at2"/>
<evidence type="ECO:0000313" key="4">
    <source>
        <dbReference type="Proteomes" id="UP000293550"/>
    </source>
</evidence>
<dbReference type="RefSeq" id="WP_130154644.1">
    <property type="nucleotide sequence ID" value="NZ_SCFB01000026.1"/>
</dbReference>
<sequence>MNALSYDPDDIQNIARRLDPKAFRNKGSWITKCPSHANRFGKNLSVLRGHNGSLLVHCYSGCHWKTVMDDIRALGLISSERQPSDQFPSFFESGRPIKEPTIESIYTDNPTDTSAQRAIYKIWHETQSAEDTPVHHYLKSRSLTIFPPSSLRYHPCLEYWEQTNDTDWTCTGTHPSMVAKIQVYPSSDTKALHRTYLRKDGYGKAPVDCPKKIKGKATGGAVQFNGDSLECIAIGEGIETCLSYYQENHSLSVWAALSSSFMKNIIVPPRSVTKEFIILSDHDPQGLEAAECLATRLTRDNRVVRIVTPDTTKNDFNDLLTYEGRV</sequence>
<reference evidence="3 4" key="1">
    <citation type="submission" date="2018-10" db="EMBL/GenBank/DDBJ databases">
        <title>An updated phylogeny of the Alphaproteobacteria reveals that the parasitic Rickettsiales and Holosporales have independent origins.</title>
        <authorList>
            <person name="Munoz-Gomez S.A."/>
            <person name="Hess S."/>
            <person name="Burger G."/>
            <person name="Lang B.F."/>
            <person name="Susko E."/>
            <person name="Slamovits C.H."/>
            <person name="Roger A.J."/>
        </authorList>
    </citation>
    <scope>NUCLEOTIDE SEQUENCE [LARGE SCALE GENOMIC DNA]</scope>
    <source>
        <strain evidence="3">HOLO01</strain>
    </source>
</reference>
<accession>A0A4Q7DGW4</accession>
<keyword evidence="4" id="KW-1185">Reference proteome</keyword>
<feature type="domain" description="Toprim" evidence="1">
    <location>
        <begin position="232"/>
        <end position="325"/>
    </location>
</feature>
<proteinExistence type="predicted"/>
<dbReference type="Proteomes" id="UP000293550">
    <property type="component" value="Unassembled WGS sequence"/>
</dbReference>
<dbReference type="Pfam" id="PF23639">
    <property type="entry name" value="DUF7146"/>
    <property type="match status" value="1"/>
</dbReference>
<gene>
    <name evidence="3" type="ORF">EQU50_08240</name>
</gene>
<protein>
    <submittedName>
        <fullName evidence="3">Uncharacterized protein</fullName>
    </submittedName>
</protein>
<evidence type="ECO:0000259" key="1">
    <source>
        <dbReference type="Pfam" id="PF13362"/>
    </source>
</evidence>
<dbReference type="EMBL" id="SCFB01000026">
    <property type="protein sequence ID" value="RZI45114.1"/>
    <property type="molecule type" value="Genomic_DNA"/>
</dbReference>
<dbReference type="InterPro" id="IPR055570">
    <property type="entry name" value="DUF7146"/>
</dbReference>
<dbReference type="Gene3D" id="3.40.1360.10">
    <property type="match status" value="1"/>
</dbReference>
<dbReference type="InterPro" id="IPR006171">
    <property type="entry name" value="TOPRIM_dom"/>
</dbReference>
<comment type="caution">
    <text evidence="3">The sequence shown here is derived from an EMBL/GenBank/DDBJ whole genome shotgun (WGS) entry which is preliminary data.</text>
</comment>
<organism evidence="3 4">
    <name type="scientific">Candidatus Finniella inopinata</name>
    <dbReference type="NCBI Taxonomy" id="1696036"/>
    <lineage>
        <taxon>Bacteria</taxon>
        <taxon>Pseudomonadati</taxon>
        <taxon>Pseudomonadota</taxon>
        <taxon>Alphaproteobacteria</taxon>
        <taxon>Holosporales</taxon>
        <taxon>Candidatus Paracaedibacteraceae</taxon>
        <taxon>Candidatus Finniella</taxon>
    </lineage>
</organism>
<dbReference type="Pfam" id="PF13362">
    <property type="entry name" value="Toprim_3"/>
    <property type="match status" value="1"/>
</dbReference>
<name>A0A4Q7DGW4_9PROT</name>
<evidence type="ECO:0000259" key="2">
    <source>
        <dbReference type="Pfam" id="PF23639"/>
    </source>
</evidence>